<keyword evidence="2" id="KW-1185">Reference proteome</keyword>
<dbReference type="EMBL" id="BGPR01189559">
    <property type="protein sequence ID" value="GBM87364.1"/>
    <property type="molecule type" value="Genomic_DNA"/>
</dbReference>
<dbReference type="AlphaFoldDB" id="A0A4Y2JBS3"/>
<name>A0A4Y2JBS3_ARAVE</name>
<protein>
    <submittedName>
        <fullName evidence="1">Uncharacterized protein</fullName>
    </submittedName>
</protein>
<reference evidence="1 2" key="1">
    <citation type="journal article" date="2019" name="Sci. Rep.">
        <title>Orb-weaving spider Araneus ventricosus genome elucidates the spidroin gene catalogue.</title>
        <authorList>
            <person name="Kono N."/>
            <person name="Nakamura H."/>
            <person name="Ohtoshi R."/>
            <person name="Moran D.A.P."/>
            <person name="Shinohara A."/>
            <person name="Yoshida Y."/>
            <person name="Fujiwara M."/>
            <person name="Mori M."/>
            <person name="Tomita M."/>
            <person name="Arakawa K."/>
        </authorList>
    </citation>
    <scope>NUCLEOTIDE SEQUENCE [LARGE SCALE GENOMIC DNA]</scope>
</reference>
<organism evidence="1 2">
    <name type="scientific">Araneus ventricosus</name>
    <name type="common">Orbweaver spider</name>
    <name type="synonym">Epeira ventricosa</name>
    <dbReference type="NCBI Taxonomy" id="182803"/>
    <lineage>
        <taxon>Eukaryota</taxon>
        <taxon>Metazoa</taxon>
        <taxon>Ecdysozoa</taxon>
        <taxon>Arthropoda</taxon>
        <taxon>Chelicerata</taxon>
        <taxon>Arachnida</taxon>
        <taxon>Araneae</taxon>
        <taxon>Araneomorphae</taxon>
        <taxon>Entelegynae</taxon>
        <taxon>Araneoidea</taxon>
        <taxon>Araneidae</taxon>
        <taxon>Araneus</taxon>
    </lineage>
</organism>
<gene>
    <name evidence="1" type="ORF">AVEN_109713_1</name>
</gene>
<dbReference type="Proteomes" id="UP000499080">
    <property type="component" value="Unassembled WGS sequence"/>
</dbReference>
<sequence length="103" mass="11855">MNIETLLPYHSNKNYDSLKATGGIKLGKKTGCLRSISLLPYNSIQYEYEDTFLSTIAIKMVDSLSFSYEIKFSQRVYHEYVDMGSRRISKRVLTPVRGYSNGR</sequence>
<proteinExistence type="predicted"/>
<comment type="caution">
    <text evidence="1">The sequence shown here is derived from an EMBL/GenBank/DDBJ whole genome shotgun (WGS) entry which is preliminary data.</text>
</comment>
<evidence type="ECO:0000313" key="2">
    <source>
        <dbReference type="Proteomes" id="UP000499080"/>
    </source>
</evidence>
<accession>A0A4Y2JBS3</accession>
<evidence type="ECO:0000313" key="1">
    <source>
        <dbReference type="EMBL" id="GBM87364.1"/>
    </source>
</evidence>